<reference evidence="6" key="1">
    <citation type="submission" date="2022-01" db="EMBL/GenBank/DDBJ databases">
        <authorList>
            <person name="King R."/>
        </authorList>
    </citation>
    <scope>NUCLEOTIDE SEQUENCE</scope>
</reference>
<gene>
    <name evidence="6" type="ORF">PHAECO_LOCUS1412</name>
</gene>
<dbReference type="PROSITE" id="PS51257">
    <property type="entry name" value="PROKAR_LIPOPROTEIN"/>
    <property type="match status" value="1"/>
</dbReference>
<keyword evidence="1" id="KW-0479">Metal-binding</keyword>
<dbReference type="GO" id="GO:0008270">
    <property type="term" value="F:zinc ion binding"/>
    <property type="evidence" value="ECO:0007669"/>
    <property type="project" value="UniProtKB-KW"/>
</dbReference>
<evidence type="ECO:0000256" key="4">
    <source>
        <dbReference type="SAM" id="Phobius"/>
    </source>
</evidence>
<feature type="transmembrane region" description="Helical" evidence="4">
    <location>
        <begin position="94"/>
        <end position="112"/>
    </location>
</feature>
<dbReference type="Pfam" id="PF12906">
    <property type="entry name" value="RINGv"/>
    <property type="match status" value="1"/>
</dbReference>
<dbReference type="AlphaFoldDB" id="A0A9N9WXE7"/>
<accession>A0A9N9WXE7</accession>
<feature type="transmembrane region" description="Helical" evidence="4">
    <location>
        <begin position="227"/>
        <end position="248"/>
    </location>
</feature>
<dbReference type="Gene3D" id="2.60.120.260">
    <property type="entry name" value="Galactose-binding domain-like"/>
    <property type="match status" value="1"/>
</dbReference>
<keyword evidence="4" id="KW-1133">Transmembrane helix</keyword>
<evidence type="ECO:0000259" key="5">
    <source>
        <dbReference type="PROSITE" id="PS51292"/>
    </source>
</evidence>
<dbReference type="SMART" id="SM00744">
    <property type="entry name" value="RINGv"/>
    <property type="match status" value="1"/>
</dbReference>
<keyword evidence="3" id="KW-0862">Zinc</keyword>
<keyword evidence="2" id="KW-0863">Zinc-finger</keyword>
<feature type="transmembrane region" description="Helical" evidence="4">
    <location>
        <begin position="124"/>
        <end position="144"/>
    </location>
</feature>
<dbReference type="SUPFAM" id="SSF57850">
    <property type="entry name" value="RING/U-box"/>
    <property type="match status" value="1"/>
</dbReference>
<dbReference type="PROSITE" id="PS51292">
    <property type="entry name" value="ZF_RING_CH"/>
    <property type="match status" value="1"/>
</dbReference>
<evidence type="ECO:0000256" key="1">
    <source>
        <dbReference type="ARBA" id="ARBA00022723"/>
    </source>
</evidence>
<protein>
    <recommendedName>
        <fullName evidence="5">RING-CH-type domain-containing protein</fullName>
    </recommendedName>
</protein>
<dbReference type="EMBL" id="OU896707">
    <property type="protein sequence ID" value="CAG9813303.1"/>
    <property type="molecule type" value="Genomic_DNA"/>
</dbReference>
<evidence type="ECO:0000313" key="6">
    <source>
        <dbReference type="EMBL" id="CAG9813303.1"/>
    </source>
</evidence>
<evidence type="ECO:0000313" key="7">
    <source>
        <dbReference type="Proteomes" id="UP001153737"/>
    </source>
</evidence>
<evidence type="ECO:0000256" key="3">
    <source>
        <dbReference type="ARBA" id="ARBA00022833"/>
    </source>
</evidence>
<dbReference type="PANTHER" id="PTHR20893">
    <property type="entry name" value="LD08641P"/>
    <property type="match status" value="1"/>
</dbReference>
<dbReference type="CDD" id="cd16495">
    <property type="entry name" value="RING_CH-C4HC3_MARCH"/>
    <property type="match status" value="1"/>
</dbReference>
<evidence type="ECO:0000256" key="2">
    <source>
        <dbReference type="ARBA" id="ARBA00022771"/>
    </source>
</evidence>
<feature type="domain" description="RING-CH-type" evidence="5">
    <location>
        <begin position="521"/>
        <end position="585"/>
    </location>
</feature>
<sequence length="635" mass="72172">MIRHLLIMSGLSSSCSRDCSGRGECYNGTCLCDIRFTGELCDGPNLPYHTGIGGVFFFISIVCAIQLITCIISEYVRLKAPSLLRACKVTTQKLIYFVICIASLIRGAYFIFPESFEYGWSSSLLSSYYPLLMSSASLIVCFWAEPKLVIPDVDRGRTDPRNVLAIVVGIEDSDFYKLANKNGTLKQLFTRNQFAICKEKFITMDEISAQEISVFHLPGIRWDKPQFLSKSFLAFITFNVISFSLLIAETITTQLAKPPPDDPRFYHHLFNGCYAVLMFIIVVFFLIYGVEVYFKVRGGFITKPLQLASNNLETQPLRDEPDLRNRINLSQLHQSRIGLLSQALMLIIISGFLFSETLSEFWKTKIPINSRNFLNIVIRGRPLELLAAFRAEDPQFQHANLSARPDEEKSRFIKYIKYIYKEYQFPGNYSAELSLPFTISFYHPCLASWFVGVPINSRNLHNIIFRVVEIGVAVWFPAVLWNCMQPSELWILNPSKLLSQLERPRSGEAAEGGVKVDSDDEAFLDKRECWICYDGDKKEQLIQPCDCTGDVSSVHHECLRRLMADGERVGQQRAAPVQGVPVRVRHMQERRGEVGQGLHGPPLGQHRLRGDVHVRDGGWRLDRHPAVRQLVRADG</sequence>
<dbReference type="InterPro" id="IPR013083">
    <property type="entry name" value="Znf_RING/FYVE/PHD"/>
</dbReference>
<dbReference type="InterPro" id="IPR011016">
    <property type="entry name" value="Znf_RING-CH"/>
</dbReference>
<organism evidence="6 7">
    <name type="scientific">Phaedon cochleariae</name>
    <name type="common">Mustard beetle</name>
    <dbReference type="NCBI Taxonomy" id="80249"/>
    <lineage>
        <taxon>Eukaryota</taxon>
        <taxon>Metazoa</taxon>
        <taxon>Ecdysozoa</taxon>
        <taxon>Arthropoda</taxon>
        <taxon>Hexapoda</taxon>
        <taxon>Insecta</taxon>
        <taxon>Pterygota</taxon>
        <taxon>Neoptera</taxon>
        <taxon>Endopterygota</taxon>
        <taxon>Coleoptera</taxon>
        <taxon>Polyphaga</taxon>
        <taxon>Cucujiformia</taxon>
        <taxon>Chrysomeloidea</taxon>
        <taxon>Chrysomelidae</taxon>
        <taxon>Chrysomelinae</taxon>
        <taxon>Chrysomelini</taxon>
        <taxon>Phaedon</taxon>
    </lineage>
</organism>
<dbReference type="OrthoDB" id="2154780at2759"/>
<keyword evidence="7" id="KW-1185">Reference proteome</keyword>
<dbReference type="Proteomes" id="UP001153737">
    <property type="component" value="Chromosome 1"/>
</dbReference>
<name>A0A9N9WXE7_PHACE</name>
<feature type="transmembrane region" description="Helical" evidence="4">
    <location>
        <begin position="52"/>
        <end position="73"/>
    </location>
</feature>
<keyword evidence="4" id="KW-0812">Transmembrane</keyword>
<dbReference type="PANTHER" id="PTHR20893:SF2">
    <property type="entry name" value="LD08641P"/>
    <property type="match status" value="1"/>
</dbReference>
<keyword evidence="4" id="KW-0472">Membrane</keyword>
<feature type="transmembrane region" description="Helical" evidence="4">
    <location>
        <begin position="337"/>
        <end position="355"/>
    </location>
</feature>
<feature type="transmembrane region" description="Helical" evidence="4">
    <location>
        <begin position="268"/>
        <end position="290"/>
    </location>
</feature>
<dbReference type="Gene3D" id="3.30.40.10">
    <property type="entry name" value="Zinc/RING finger domain, C3HC4 (zinc finger)"/>
    <property type="match status" value="1"/>
</dbReference>
<reference evidence="6" key="2">
    <citation type="submission" date="2022-10" db="EMBL/GenBank/DDBJ databases">
        <authorList>
            <consortium name="ENA_rothamsted_submissions"/>
            <consortium name="culmorum"/>
            <person name="King R."/>
        </authorList>
    </citation>
    <scope>NUCLEOTIDE SEQUENCE</scope>
</reference>
<proteinExistence type="predicted"/>